<keyword evidence="2" id="KW-1185">Reference proteome</keyword>
<reference evidence="1" key="2">
    <citation type="journal article" date="2021" name="Mar. Drugs">
        <title>Genome Reduction and Secondary Metabolism of the Marine Sponge-Associated Cyanobacterium Leptothoe.</title>
        <authorList>
            <person name="Konstantinou D."/>
            <person name="Popin R.V."/>
            <person name="Fewer D.P."/>
            <person name="Sivonen K."/>
            <person name="Gkelis S."/>
        </authorList>
    </citation>
    <scope>NUCLEOTIDE SEQUENCE</scope>
    <source>
        <strain evidence="1">TAU-MAC 1115</strain>
    </source>
</reference>
<evidence type="ECO:0000313" key="2">
    <source>
        <dbReference type="Proteomes" id="UP000717364"/>
    </source>
</evidence>
<protein>
    <submittedName>
        <fullName evidence="1">Uncharacterized protein</fullName>
    </submittedName>
</protein>
<dbReference type="EMBL" id="JADOES010000002">
    <property type="protein sequence ID" value="MBT9314033.1"/>
    <property type="molecule type" value="Genomic_DNA"/>
</dbReference>
<dbReference type="AlphaFoldDB" id="A0A947DBB2"/>
<dbReference type="RefSeq" id="WP_215607105.1">
    <property type="nucleotide sequence ID" value="NZ_JADOES010000002.1"/>
</dbReference>
<proteinExistence type="predicted"/>
<name>A0A947DBB2_9CYAN</name>
<dbReference type="Proteomes" id="UP000717364">
    <property type="component" value="Unassembled WGS sequence"/>
</dbReference>
<comment type="caution">
    <text evidence="1">The sequence shown here is derived from an EMBL/GenBank/DDBJ whole genome shotgun (WGS) entry which is preliminary data.</text>
</comment>
<evidence type="ECO:0000313" key="1">
    <source>
        <dbReference type="EMBL" id="MBT9314033.1"/>
    </source>
</evidence>
<sequence length="76" mass="8881">METFKDKDKPLIYTYFKDAAINMSSITPEIMTLLNFKQTLSDMGHFYQNYADSNDLKHQFGEQLLKILPKLTDKDS</sequence>
<accession>A0A947DBB2</accession>
<reference evidence="1" key="1">
    <citation type="submission" date="2020-11" db="EMBL/GenBank/DDBJ databases">
        <authorList>
            <person name="Konstantinou D."/>
            <person name="Gkelis S."/>
            <person name="Popin R."/>
            <person name="Fewer D."/>
            <person name="Sivonen K."/>
        </authorList>
    </citation>
    <scope>NUCLEOTIDE SEQUENCE</scope>
    <source>
        <strain evidence="1">TAU-MAC 1115</strain>
    </source>
</reference>
<gene>
    <name evidence="1" type="ORF">IXB50_01165</name>
</gene>
<organism evidence="1 2">
    <name type="scientific">Leptothoe spongobia TAU-MAC 1115</name>
    <dbReference type="NCBI Taxonomy" id="1967444"/>
    <lineage>
        <taxon>Bacteria</taxon>
        <taxon>Bacillati</taxon>
        <taxon>Cyanobacteriota</taxon>
        <taxon>Cyanophyceae</taxon>
        <taxon>Nodosilineales</taxon>
        <taxon>Cymatolegaceae</taxon>
        <taxon>Leptothoe</taxon>
        <taxon>Leptothoe spongobia</taxon>
    </lineage>
</organism>